<evidence type="ECO:0000313" key="5">
    <source>
        <dbReference type="EMBL" id="RLP08894.1"/>
    </source>
</evidence>
<feature type="region of interest" description="Disordered" evidence="2">
    <location>
        <begin position="1"/>
        <end position="40"/>
    </location>
</feature>
<gene>
    <name evidence="5" type="ORF">D7U36_08760</name>
</gene>
<accession>A0A8B3FIP7</accession>
<evidence type="ECO:0000313" key="6">
    <source>
        <dbReference type="Proteomes" id="UP000279336"/>
    </source>
</evidence>
<name>A0A8B3FIP7_9ACTN</name>
<dbReference type="AlphaFoldDB" id="A0A8B3FIP7"/>
<dbReference type="InterPro" id="IPR042070">
    <property type="entry name" value="PucR_C-HTH_sf"/>
</dbReference>
<evidence type="ECO:0000256" key="1">
    <source>
        <dbReference type="ARBA" id="ARBA00006754"/>
    </source>
</evidence>
<dbReference type="Pfam" id="PF13556">
    <property type="entry name" value="HTH_30"/>
    <property type="match status" value="1"/>
</dbReference>
<dbReference type="InterPro" id="IPR051448">
    <property type="entry name" value="CdaR-like_regulators"/>
</dbReference>
<evidence type="ECO:0000256" key="2">
    <source>
        <dbReference type="SAM" id="MobiDB-lite"/>
    </source>
</evidence>
<dbReference type="PANTHER" id="PTHR33744">
    <property type="entry name" value="CARBOHYDRATE DIACID REGULATOR"/>
    <property type="match status" value="1"/>
</dbReference>
<evidence type="ECO:0000259" key="4">
    <source>
        <dbReference type="Pfam" id="PF17853"/>
    </source>
</evidence>
<dbReference type="Pfam" id="PF17853">
    <property type="entry name" value="GGDEF_2"/>
    <property type="match status" value="1"/>
</dbReference>
<protein>
    <submittedName>
        <fullName evidence="5">PucR family transcriptional regulator</fullName>
    </submittedName>
</protein>
<dbReference type="InterPro" id="IPR025736">
    <property type="entry name" value="PucR_C-HTH_dom"/>
</dbReference>
<evidence type="ECO:0000259" key="3">
    <source>
        <dbReference type="Pfam" id="PF13556"/>
    </source>
</evidence>
<dbReference type="PANTHER" id="PTHR33744:SF7">
    <property type="entry name" value="PUCR FAMILY TRANSCRIPTIONAL REGULATOR"/>
    <property type="match status" value="1"/>
</dbReference>
<dbReference type="OrthoDB" id="3246591at2"/>
<comment type="caution">
    <text evidence="5">The sequence shown here is derived from an EMBL/GenBank/DDBJ whole genome shotgun (WGS) entry which is preliminary data.</text>
</comment>
<dbReference type="Gene3D" id="1.10.10.2840">
    <property type="entry name" value="PucR C-terminal helix-turn-helix domain"/>
    <property type="match status" value="1"/>
</dbReference>
<dbReference type="RefSeq" id="WP_119160819.1">
    <property type="nucleotide sequence ID" value="NZ_LR134442.1"/>
</dbReference>
<proteinExistence type="inferred from homology"/>
<feature type="domain" description="PucR C-terminal helix-turn-helix" evidence="3">
    <location>
        <begin position="357"/>
        <end position="414"/>
    </location>
</feature>
<organism evidence="5 6">
    <name type="scientific">Propionibacterium australiense</name>
    <dbReference type="NCBI Taxonomy" id="119981"/>
    <lineage>
        <taxon>Bacteria</taxon>
        <taxon>Bacillati</taxon>
        <taxon>Actinomycetota</taxon>
        <taxon>Actinomycetes</taxon>
        <taxon>Propionibacteriales</taxon>
        <taxon>Propionibacteriaceae</taxon>
        <taxon>Propionibacterium</taxon>
    </lineage>
</organism>
<feature type="domain" description="CdaR GGDEF-like" evidence="4">
    <location>
        <begin position="199"/>
        <end position="310"/>
    </location>
</feature>
<comment type="similarity">
    <text evidence="1">Belongs to the CdaR family.</text>
</comment>
<sequence>MATPASSADDEPAGPTDGRSPEPPPHERPGAGLSRALPPQRRDEIVTTLRGHVGSLTTKVVEAMEARHSWFRRLGAEDRSWITIVARAGIDNFMAWFADAGRAADPGTLFNAAPRALTRKVSLHQTVDLVRTTINVVAEQVGELVPPDDRPALELAITHFSREVAFATAEVYARAAELRGGWDERMEALIVDAIVRAETDDLVVSRASALGWNTLGPVCVIAGPRPAEPDLESLRTAASARDLTVLASEQGGRIIVIVGGALLTDTAASVRLAQDLEEYFGAGSIVVGPLVKALPQATDSAQNALSASRVAHAWPEAPRVVASFELLPERALAGHPAARRKLVDDVYRPLVAAGGELLATTIGFLDNGCAIEPTARALFVHANTVRYRLRKVEEITRVNPLDPRQAYALHLAITLGRLMVTDPASGSR</sequence>
<reference evidence="5 6" key="1">
    <citation type="submission" date="2018-10" db="EMBL/GenBank/DDBJ databases">
        <title>Propionibacterium australiense Genome Sequencing and Assembly.</title>
        <authorList>
            <person name="Bernier A.-M."/>
            <person name="Bernard K."/>
        </authorList>
    </citation>
    <scope>NUCLEOTIDE SEQUENCE [LARGE SCALE GENOMIC DNA]</scope>
    <source>
        <strain evidence="5 6">NML98A078</strain>
    </source>
</reference>
<dbReference type="Proteomes" id="UP000279336">
    <property type="component" value="Unassembled WGS sequence"/>
</dbReference>
<dbReference type="EMBL" id="RCIW01000012">
    <property type="protein sequence ID" value="RLP08894.1"/>
    <property type="molecule type" value="Genomic_DNA"/>
</dbReference>
<dbReference type="InterPro" id="IPR041522">
    <property type="entry name" value="CdaR_GGDEF"/>
</dbReference>